<evidence type="ECO:0000313" key="7">
    <source>
        <dbReference type="Proteomes" id="UP001219525"/>
    </source>
</evidence>
<keyword evidence="1" id="KW-0732">Signal</keyword>
<evidence type="ECO:0000313" key="6">
    <source>
        <dbReference type="EMBL" id="KAJ7221304.1"/>
    </source>
</evidence>
<gene>
    <name evidence="6" type="ORF">GGX14DRAFT_388493</name>
    <name evidence="5" type="ORF">GGX14DRAFT_392361</name>
    <name evidence="4" type="ORF">GGX14DRAFT_395449</name>
    <name evidence="3" type="ORF">GGX14DRAFT_399812</name>
    <name evidence="2" type="ORF">GGX14DRAFT_400346</name>
</gene>
<evidence type="ECO:0000313" key="4">
    <source>
        <dbReference type="EMBL" id="KAJ7208833.1"/>
    </source>
</evidence>
<dbReference type="AlphaFoldDB" id="A0AAD6V1Z4"/>
<dbReference type="EMBL" id="JARJCW010000008">
    <property type="protein sequence ID" value="KAJ7221304.1"/>
    <property type="molecule type" value="Genomic_DNA"/>
</dbReference>
<dbReference type="Proteomes" id="UP001219525">
    <property type="component" value="Unassembled WGS sequence"/>
</dbReference>
<feature type="signal peptide" evidence="1">
    <location>
        <begin position="1"/>
        <end position="22"/>
    </location>
</feature>
<name>A0AAD6V1Z4_9AGAR</name>
<protein>
    <submittedName>
        <fullName evidence="2">Uncharacterized protein</fullName>
    </submittedName>
</protein>
<keyword evidence="7" id="KW-1185">Reference proteome</keyword>
<sequence>MRLTKIFITAVLSVWFMWLCHDYTTRVADHSLREGFAEGAPSSGHSPAIAFGPNDFIKDIRLDGNFEHINRGWTMIPTSSLSSNSELSVRVARSLSDRFTWTMPIVAVNADMEDFANFDLLTSWYLEYDGVTTQIKVDTNSIAPCGA</sequence>
<accession>A0AAD6V1Z4</accession>
<comment type="caution">
    <text evidence="2">The sequence shown here is derived from an EMBL/GenBank/DDBJ whole genome shotgun (WGS) entry which is preliminary data.</text>
</comment>
<feature type="chain" id="PRO_5042441747" evidence="1">
    <location>
        <begin position="23"/>
        <end position="147"/>
    </location>
</feature>
<dbReference type="EMBL" id="JARJCW010000019">
    <property type="protein sequence ID" value="KAJ7214331.1"/>
    <property type="molecule type" value="Genomic_DNA"/>
</dbReference>
<evidence type="ECO:0000313" key="2">
    <source>
        <dbReference type="EMBL" id="KAJ7200740.1"/>
    </source>
</evidence>
<organism evidence="2 7">
    <name type="scientific">Mycena pura</name>
    <dbReference type="NCBI Taxonomy" id="153505"/>
    <lineage>
        <taxon>Eukaryota</taxon>
        <taxon>Fungi</taxon>
        <taxon>Dikarya</taxon>
        <taxon>Basidiomycota</taxon>
        <taxon>Agaricomycotina</taxon>
        <taxon>Agaricomycetes</taxon>
        <taxon>Agaricomycetidae</taxon>
        <taxon>Agaricales</taxon>
        <taxon>Marasmiineae</taxon>
        <taxon>Mycenaceae</taxon>
        <taxon>Mycena</taxon>
    </lineage>
</organism>
<proteinExistence type="predicted"/>
<evidence type="ECO:0000256" key="1">
    <source>
        <dbReference type="SAM" id="SignalP"/>
    </source>
</evidence>
<reference evidence="2" key="1">
    <citation type="submission" date="2023-03" db="EMBL/GenBank/DDBJ databases">
        <title>Massive genome expansion in bonnet fungi (Mycena s.s.) driven by repeated elements and novel gene families across ecological guilds.</title>
        <authorList>
            <consortium name="Lawrence Berkeley National Laboratory"/>
            <person name="Harder C.B."/>
            <person name="Miyauchi S."/>
            <person name="Viragh M."/>
            <person name="Kuo A."/>
            <person name="Thoen E."/>
            <person name="Andreopoulos B."/>
            <person name="Lu D."/>
            <person name="Skrede I."/>
            <person name="Drula E."/>
            <person name="Henrissat B."/>
            <person name="Morin E."/>
            <person name="Kohler A."/>
            <person name="Barry K."/>
            <person name="LaButti K."/>
            <person name="Morin E."/>
            <person name="Salamov A."/>
            <person name="Lipzen A."/>
            <person name="Mereny Z."/>
            <person name="Hegedus B."/>
            <person name="Baldrian P."/>
            <person name="Stursova M."/>
            <person name="Weitz H."/>
            <person name="Taylor A."/>
            <person name="Grigoriev I.V."/>
            <person name="Nagy L.G."/>
            <person name="Martin F."/>
            <person name="Kauserud H."/>
        </authorList>
    </citation>
    <scope>NUCLEOTIDE SEQUENCE</scope>
    <source>
        <strain evidence="2">9144</strain>
    </source>
</reference>
<evidence type="ECO:0000313" key="3">
    <source>
        <dbReference type="EMBL" id="KAJ7201864.1"/>
    </source>
</evidence>
<evidence type="ECO:0000313" key="5">
    <source>
        <dbReference type="EMBL" id="KAJ7214331.1"/>
    </source>
</evidence>
<dbReference type="EMBL" id="JARJCW010000032">
    <property type="protein sequence ID" value="KAJ7208833.1"/>
    <property type="molecule type" value="Genomic_DNA"/>
</dbReference>
<dbReference type="EMBL" id="JARJCW010000061">
    <property type="protein sequence ID" value="KAJ7200740.1"/>
    <property type="molecule type" value="Genomic_DNA"/>
</dbReference>
<dbReference type="EMBL" id="JARJCW010000057">
    <property type="protein sequence ID" value="KAJ7201864.1"/>
    <property type="molecule type" value="Genomic_DNA"/>
</dbReference>